<dbReference type="OrthoDB" id="2717295at2759"/>
<sequence>MCGKKGFRLILPPKVPTFLGATGRPTTIGLMWANHNAGKLQITTNAQLSNHSSNHQPIITTINFSKDKLTPDPKNLEIHRKEIDHKKLCDSLSLKLLTLSKLTQENHQQQLDKEVEIWTKVISRSIEEKGKWITTNKQRMKPWWNTTILNPLVQERNKARRDILKFQTIKTRTKYCQCKQTFKKKIWELKNSHWQKFLAEWGPEHMYQAYKFTKSQITGEITSLRHDGSLTTEMEEKAAILFQNTSVVEGGAYSIDTLTLPAQESPIPFPPVPPECHNHKD</sequence>
<protein>
    <submittedName>
        <fullName evidence="1">Uncharacterized protein</fullName>
    </submittedName>
</protein>
<accession>A0A9Q3C519</accession>
<keyword evidence="2" id="KW-1185">Reference proteome</keyword>
<proteinExistence type="predicted"/>
<evidence type="ECO:0000313" key="2">
    <source>
        <dbReference type="Proteomes" id="UP000765509"/>
    </source>
</evidence>
<reference evidence="1" key="1">
    <citation type="submission" date="2021-03" db="EMBL/GenBank/DDBJ databases">
        <title>Draft genome sequence of rust myrtle Austropuccinia psidii MF-1, a brazilian biotype.</title>
        <authorList>
            <person name="Quecine M.C."/>
            <person name="Pachon D.M.R."/>
            <person name="Bonatelli M.L."/>
            <person name="Correr F.H."/>
            <person name="Franceschini L.M."/>
            <person name="Leite T.F."/>
            <person name="Margarido G.R.A."/>
            <person name="Almeida C.A."/>
            <person name="Ferrarezi J.A."/>
            <person name="Labate C.A."/>
        </authorList>
    </citation>
    <scope>NUCLEOTIDE SEQUENCE</scope>
    <source>
        <strain evidence="1">MF-1</strain>
    </source>
</reference>
<evidence type="ECO:0000313" key="1">
    <source>
        <dbReference type="EMBL" id="MBW0476683.1"/>
    </source>
</evidence>
<dbReference type="Proteomes" id="UP000765509">
    <property type="component" value="Unassembled WGS sequence"/>
</dbReference>
<dbReference type="EMBL" id="AVOT02004546">
    <property type="protein sequence ID" value="MBW0476683.1"/>
    <property type="molecule type" value="Genomic_DNA"/>
</dbReference>
<name>A0A9Q3C519_9BASI</name>
<dbReference type="AlphaFoldDB" id="A0A9Q3C519"/>
<gene>
    <name evidence="1" type="ORF">O181_016398</name>
</gene>
<comment type="caution">
    <text evidence="1">The sequence shown here is derived from an EMBL/GenBank/DDBJ whole genome shotgun (WGS) entry which is preliminary data.</text>
</comment>
<organism evidence="1 2">
    <name type="scientific">Austropuccinia psidii MF-1</name>
    <dbReference type="NCBI Taxonomy" id="1389203"/>
    <lineage>
        <taxon>Eukaryota</taxon>
        <taxon>Fungi</taxon>
        <taxon>Dikarya</taxon>
        <taxon>Basidiomycota</taxon>
        <taxon>Pucciniomycotina</taxon>
        <taxon>Pucciniomycetes</taxon>
        <taxon>Pucciniales</taxon>
        <taxon>Sphaerophragmiaceae</taxon>
        <taxon>Austropuccinia</taxon>
    </lineage>
</organism>